<accession>A0A3A6T837</accession>
<dbReference type="GO" id="GO:0032259">
    <property type="term" value="P:methylation"/>
    <property type="evidence" value="ECO:0007669"/>
    <property type="project" value="UniProtKB-KW"/>
</dbReference>
<evidence type="ECO:0000313" key="2">
    <source>
        <dbReference type="Proteomes" id="UP000273022"/>
    </source>
</evidence>
<reference evidence="1 2" key="1">
    <citation type="submission" date="2018-09" db="EMBL/GenBank/DDBJ databases">
        <title>Phylogeny of the Shewanellaceae, and recommendation for two new genera, Pseudoshewanella and Parashewanella.</title>
        <authorList>
            <person name="Wang G."/>
        </authorList>
    </citation>
    <scope>NUCLEOTIDE SEQUENCE [LARGE SCALE GENOMIC DNA]</scope>
    <source>
        <strain evidence="1 2">KCTC 22492</strain>
    </source>
</reference>
<keyword evidence="1" id="KW-0808">Transferase</keyword>
<organism evidence="1 2">
    <name type="scientific">Parashewanella spongiae</name>
    <dbReference type="NCBI Taxonomy" id="342950"/>
    <lineage>
        <taxon>Bacteria</taxon>
        <taxon>Pseudomonadati</taxon>
        <taxon>Pseudomonadota</taxon>
        <taxon>Gammaproteobacteria</taxon>
        <taxon>Alteromonadales</taxon>
        <taxon>Shewanellaceae</taxon>
        <taxon>Parashewanella</taxon>
    </lineage>
</organism>
<dbReference type="SUPFAM" id="SSF53335">
    <property type="entry name" value="S-adenosyl-L-methionine-dependent methyltransferases"/>
    <property type="match status" value="1"/>
</dbReference>
<evidence type="ECO:0000313" key="1">
    <source>
        <dbReference type="EMBL" id="RJY10617.1"/>
    </source>
</evidence>
<dbReference type="GO" id="GO:0008168">
    <property type="term" value="F:methyltransferase activity"/>
    <property type="evidence" value="ECO:0007669"/>
    <property type="project" value="UniProtKB-KW"/>
</dbReference>
<name>A0A3A6T837_9GAMM</name>
<gene>
    <name evidence="1" type="ORF">D5R81_14330</name>
</gene>
<dbReference type="OrthoDB" id="9801692at2"/>
<dbReference type="InterPro" id="IPR016980">
    <property type="entry name" value="S-AdoMet-dep_MeTrfase_Alr7345"/>
</dbReference>
<dbReference type="EMBL" id="QYYH01000099">
    <property type="protein sequence ID" value="RJY10617.1"/>
    <property type="molecule type" value="Genomic_DNA"/>
</dbReference>
<dbReference type="Gene3D" id="3.40.50.150">
    <property type="entry name" value="Vaccinia Virus protein VP39"/>
    <property type="match status" value="1"/>
</dbReference>
<keyword evidence="2" id="KW-1185">Reference proteome</keyword>
<proteinExistence type="predicted"/>
<dbReference type="AlphaFoldDB" id="A0A3A6T837"/>
<sequence>MTAAVCITTQFASISTVTAAEQANAVPLKYDFQYRSDKEQARDKYRHPKETLSFFEVNPTDTVVEIWPGGGWYTQVLATALKNQGHYVAAHWPKDSKVNFFKVHRAKFDQKFTANVQRYGEFSVSNFEPPMNPNMAPEETADVVLTFRNVHNWMGKNLEADVFAAAYRALRPGGIFGVVEHRANAGTSRLEMIKSGYVTEEFVRQQAIKAGFTFVGSSEINANAKDTKDYPSGVWTLPPTLRLKSIDKDKYLAIGESDRMTLKFRKPL</sequence>
<dbReference type="PIRSF" id="PIRSF031679">
    <property type="entry name" value="Mtase_Alr7345_prd"/>
    <property type="match status" value="1"/>
</dbReference>
<dbReference type="CDD" id="cd02440">
    <property type="entry name" value="AdoMet_MTases"/>
    <property type="match status" value="1"/>
</dbReference>
<keyword evidence="1" id="KW-0489">Methyltransferase</keyword>
<comment type="caution">
    <text evidence="1">The sequence shown here is derived from an EMBL/GenBank/DDBJ whole genome shotgun (WGS) entry which is preliminary data.</text>
</comment>
<protein>
    <submittedName>
        <fullName evidence="1">Methyltransferase</fullName>
    </submittedName>
</protein>
<dbReference type="InterPro" id="IPR029063">
    <property type="entry name" value="SAM-dependent_MTases_sf"/>
</dbReference>
<dbReference type="Proteomes" id="UP000273022">
    <property type="component" value="Unassembled WGS sequence"/>
</dbReference>